<keyword evidence="1" id="KW-1133">Transmembrane helix</keyword>
<proteinExistence type="predicted"/>
<reference evidence="2" key="1">
    <citation type="submission" date="2024-06" db="EMBL/GenBank/DDBJ databases">
        <title>Draft Genome Sequence of Deinococcus sonorensis Type Strain KR-87, a Biofilm Producing Representative of the Genus Deinococcus.</title>
        <authorList>
            <person name="Boren L.S."/>
            <person name="Grosso R.A."/>
            <person name="Hugenberg-Cox A.N."/>
            <person name="Hill J.T.E."/>
            <person name="Albert C.M."/>
            <person name="Tuohy J.M."/>
        </authorList>
    </citation>
    <scope>NUCLEOTIDE SEQUENCE</scope>
    <source>
        <strain evidence="2">KR-87</strain>
    </source>
</reference>
<protein>
    <submittedName>
        <fullName evidence="2">Uncharacterized protein</fullName>
    </submittedName>
</protein>
<dbReference type="AlphaFoldDB" id="A0AAU7UB22"/>
<dbReference type="RefSeq" id="WP_350243834.1">
    <property type="nucleotide sequence ID" value="NZ_CP158299.1"/>
</dbReference>
<sequence>MLSAVFVVNALLFLPLGLLLYFLPGSLLAVNPLWLLRVAAALVAAWGVQLLAGAWRPSAQAVTGLAAGNLLLVATLIPAALRTGMGGALQAGVLGLSGVLLLLAVLALLLPGRRG</sequence>
<dbReference type="KEGG" id="dsc:ABOD76_05670"/>
<evidence type="ECO:0000256" key="1">
    <source>
        <dbReference type="SAM" id="Phobius"/>
    </source>
</evidence>
<keyword evidence="1" id="KW-0472">Membrane</keyword>
<evidence type="ECO:0000313" key="2">
    <source>
        <dbReference type="EMBL" id="XBV85792.1"/>
    </source>
</evidence>
<feature type="transmembrane region" description="Helical" evidence="1">
    <location>
        <begin position="35"/>
        <end position="55"/>
    </location>
</feature>
<gene>
    <name evidence="2" type="ORF">ABOD76_05670</name>
</gene>
<feature type="transmembrane region" description="Helical" evidence="1">
    <location>
        <begin position="88"/>
        <end position="110"/>
    </location>
</feature>
<accession>A0AAU7UB22</accession>
<keyword evidence="1" id="KW-0812">Transmembrane</keyword>
<organism evidence="2">
    <name type="scientific">Deinococcus sonorensis KR-87</name>
    <dbReference type="NCBI Taxonomy" id="694439"/>
    <lineage>
        <taxon>Bacteria</taxon>
        <taxon>Thermotogati</taxon>
        <taxon>Deinococcota</taxon>
        <taxon>Deinococci</taxon>
        <taxon>Deinococcales</taxon>
        <taxon>Deinococcaceae</taxon>
        <taxon>Deinococcus</taxon>
    </lineage>
</organism>
<dbReference type="EMBL" id="CP158299">
    <property type="protein sequence ID" value="XBV85792.1"/>
    <property type="molecule type" value="Genomic_DNA"/>
</dbReference>
<feature type="transmembrane region" description="Helical" evidence="1">
    <location>
        <begin position="6"/>
        <end position="23"/>
    </location>
</feature>
<name>A0AAU7UB22_9DEIO</name>
<feature type="transmembrane region" description="Helical" evidence="1">
    <location>
        <begin position="61"/>
        <end position="81"/>
    </location>
</feature>